<evidence type="ECO:0000259" key="1">
    <source>
        <dbReference type="Pfam" id="PF11274"/>
    </source>
</evidence>
<dbReference type="InterPro" id="IPR024500">
    <property type="entry name" value="DUF3074"/>
</dbReference>
<dbReference type="PANTHER" id="PTHR40370">
    <property type="entry name" value="EXPRESSED PROTEIN"/>
    <property type="match status" value="1"/>
</dbReference>
<protein>
    <recommendedName>
        <fullName evidence="1">DUF3074 domain-containing protein</fullName>
    </recommendedName>
</protein>
<accession>A0A1E3QVF6</accession>
<dbReference type="OrthoDB" id="6423603at2759"/>
<dbReference type="RefSeq" id="XP_018986967.1">
    <property type="nucleotide sequence ID" value="XM_019130308.1"/>
</dbReference>
<dbReference type="EMBL" id="KV454427">
    <property type="protein sequence ID" value="ODQ81639.1"/>
    <property type="molecule type" value="Genomic_DNA"/>
</dbReference>
<dbReference type="Proteomes" id="UP000094336">
    <property type="component" value="Unassembled WGS sequence"/>
</dbReference>
<dbReference type="SUPFAM" id="SSF55961">
    <property type="entry name" value="Bet v1-like"/>
    <property type="match status" value="1"/>
</dbReference>
<dbReference type="Pfam" id="PF11274">
    <property type="entry name" value="DUF3074"/>
    <property type="match status" value="1"/>
</dbReference>
<name>A0A1E3QVF6_9ASCO</name>
<dbReference type="AlphaFoldDB" id="A0A1E3QVF6"/>
<proteinExistence type="predicted"/>
<dbReference type="InterPro" id="IPR023393">
    <property type="entry name" value="START-like_dom_sf"/>
</dbReference>
<keyword evidence="3" id="KW-1185">Reference proteome</keyword>
<dbReference type="STRING" id="984486.A0A1E3QVF6"/>
<dbReference type="Gene3D" id="3.30.530.20">
    <property type="match status" value="1"/>
</dbReference>
<reference evidence="3" key="1">
    <citation type="submission" date="2016-05" db="EMBL/GenBank/DDBJ databases">
        <title>Comparative genomics of biotechnologically important yeasts.</title>
        <authorList>
            <consortium name="DOE Joint Genome Institute"/>
            <person name="Riley R."/>
            <person name="Haridas S."/>
            <person name="Wolfe K.H."/>
            <person name="Lopes M.R."/>
            <person name="Hittinger C.T."/>
            <person name="Goker M."/>
            <person name="Salamov A."/>
            <person name="Wisecaver J."/>
            <person name="Long T.M."/>
            <person name="Aerts A.L."/>
            <person name="Barry K."/>
            <person name="Choi C."/>
            <person name="Clum A."/>
            <person name="Coughlan A.Y."/>
            <person name="Deshpande S."/>
            <person name="Douglass A.P."/>
            <person name="Hanson S.J."/>
            <person name="Klenk H.-P."/>
            <person name="Labutti K."/>
            <person name="Lapidus A."/>
            <person name="Lindquist E."/>
            <person name="Lipzen A."/>
            <person name="Meier-Kolthoff J.P."/>
            <person name="Ohm R.A."/>
            <person name="Otillar R.P."/>
            <person name="Pangilinan J."/>
            <person name="Peng Y."/>
            <person name="Rokas A."/>
            <person name="Rosa C.A."/>
            <person name="Scheuner C."/>
            <person name="Sibirny A.A."/>
            <person name="Slot J.C."/>
            <person name="Stielow J.B."/>
            <person name="Sun H."/>
            <person name="Kurtzman C.P."/>
            <person name="Blackwell M."/>
            <person name="Grigoriev I.V."/>
            <person name="Jeffries T.W."/>
        </authorList>
    </citation>
    <scope>NUCLEOTIDE SEQUENCE [LARGE SCALE GENOMIC DNA]</scope>
    <source>
        <strain evidence="3">NRRL Y-12698</strain>
    </source>
</reference>
<dbReference type="GeneID" id="30148161"/>
<evidence type="ECO:0000313" key="3">
    <source>
        <dbReference type="Proteomes" id="UP000094336"/>
    </source>
</evidence>
<organism evidence="2 3">
    <name type="scientific">Babjeviella inositovora NRRL Y-12698</name>
    <dbReference type="NCBI Taxonomy" id="984486"/>
    <lineage>
        <taxon>Eukaryota</taxon>
        <taxon>Fungi</taxon>
        <taxon>Dikarya</taxon>
        <taxon>Ascomycota</taxon>
        <taxon>Saccharomycotina</taxon>
        <taxon>Pichiomycetes</taxon>
        <taxon>Serinales incertae sedis</taxon>
        <taxon>Babjeviella</taxon>
    </lineage>
</organism>
<evidence type="ECO:0000313" key="2">
    <source>
        <dbReference type="EMBL" id="ODQ81639.1"/>
    </source>
</evidence>
<gene>
    <name evidence="2" type="ORF">BABINDRAFT_165178</name>
</gene>
<dbReference type="PANTHER" id="PTHR40370:SF1">
    <property type="entry name" value="DUF3074 DOMAIN-CONTAINING PROTEIN"/>
    <property type="match status" value="1"/>
</dbReference>
<sequence length="282" mass="32158">MIPDYKFGLSPLTLTSLPRDTERLRTEVNKFVDSIAIDWKFEKSFQRPVTSKATKTQKIPETVKVDTYKTVTKDGTTWASRVSHHDAQEYTFASFAHYLVGATQSAKGESSSEWTIADISDHTRYESQFYEIVSGWERLDLANLSGSAEAFADGTSVLRDEFLHLKEWYAVQVEFDLGFPLKKREFNVLVHVTKPTLNHNGDLQFLVISFVLDHPETSKGKVQGRYTSFERVTYVKARNQIEWVMATCSDAGGMIPRWAQNMSICKALAPDVPCFLNWLNKH</sequence>
<feature type="domain" description="DUF3074" evidence="1">
    <location>
        <begin position="78"/>
        <end position="279"/>
    </location>
</feature>